<keyword evidence="11" id="KW-0282">Flagellum</keyword>
<dbReference type="AlphaFoldDB" id="E1SUQ9"/>
<dbReference type="GO" id="GO:0005886">
    <property type="term" value="C:plasma membrane"/>
    <property type="evidence" value="ECO:0007669"/>
    <property type="project" value="UniProtKB-SubCell"/>
</dbReference>
<dbReference type="InterPro" id="IPR005503">
    <property type="entry name" value="FliL"/>
</dbReference>
<dbReference type="PANTHER" id="PTHR35091">
    <property type="entry name" value="FLAGELLAR PROTEIN FLIL"/>
    <property type="match status" value="1"/>
</dbReference>
<dbReference type="PANTHER" id="PTHR35091:SF2">
    <property type="entry name" value="FLAGELLAR PROTEIN FLIL"/>
    <property type="match status" value="1"/>
</dbReference>
<evidence type="ECO:0000256" key="1">
    <source>
        <dbReference type="ARBA" id="ARBA00002254"/>
    </source>
</evidence>
<dbReference type="GO" id="GO:0009425">
    <property type="term" value="C:bacterial-type flagellum basal body"/>
    <property type="evidence" value="ECO:0007669"/>
    <property type="project" value="InterPro"/>
</dbReference>
<evidence type="ECO:0000256" key="5">
    <source>
        <dbReference type="ARBA" id="ARBA00022500"/>
    </source>
</evidence>
<evidence type="ECO:0000256" key="4">
    <source>
        <dbReference type="ARBA" id="ARBA00022475"/>
    </source>
</evidence>
<dbReference type="GeneID" id="67181286"/>
<comment type="similarity">
    <text evidence="3 10">Belongs to the FliL family.</text>
</comment>
<keyword evidence="4" id="KW-1003">Cell membrane</keyword>
<dbReference type="Proteomes" id="UP000006683">
    <property type="component" value="Chromosome"/>
</dbReference>
<keyword evidence="7 10" id="KW-0283">Flagellar rotation</keyword>
<dbReference type="NCBIfam" id="NF004285">
    <property type="entry name" value="PRK05696.1"/>
    <property type="match status" value="1"/>
</dbReference>
<dbReference type="STRING" id="550540.Fbal_1041"/>
<keyword evidence="12" id="KW-1185">Reference proteome</keyword>
<keyword evidence="5 10" id="KW-0145">Chemotaxis</keyword>
<dbReference type="eggNOG" id="COG1580">
    <property type="taxonomic scope" value="Bacteria"/>
</dbReference>
<organism evidence="11 12">
    <name type="scientific">Ferrimonas balearica (strain DSM 9799 / CCM 4581 / KCTC 23876 / PAT)</name>
    <dbReference type="NCBI Taxonomy" id="550540"/>
    <lineage>
        <taxon>Bacteria</taxon>
        <taxon>Pseudomonadati</taxon>
        <taxon>Pseudomonadota</taxon>
        <taxon>Gammaproteobacteria</taxon>
        <taxon>Alteromonadales</taxon>
        <taxon>Ferrimonadaceae</taxon>
        <taxon>Ferrimonas</taxon>
    </lineage>
</organism>
<reference evidence="11 12" key="1">
    <citation type="journal article" date="2010" name="Stand. Genomic Sci.">
        <title>Complete genome sequence of Ferrimonas balearica type strain (PAT).</title>
        <authorList>
            <person name="Nolan M."/>
            <person name="Sikorski J."/>
            <person name="Davenport K."/>
            <person name="Lucas S."/>
            <person name="Glavina Del Rio T."/>
            <person name="Tice H."/>
            <person name="Cheng J."/>
            <person name="Goodwin L."/>
            <person name="Pitluck S."/>
            <person name="Liolios K."/>
            <person name="Ivanova N."/>
            <person name="Mavromatis K."/>
            <person name="Ovchinnikova G."/>
            <person name="Pati A."/>
            <person name="Chen A."/>
            <person name="Palaniappan K."/>
            <person name="Land M."/>
            <person name="Hauser L."/>
            <person name="Chang Y."/>
            <person name="Jeffries C."/>
            <person name="Tapia R."/>
            <person name="Brettin T."/>
            <person name="Detter J."/>
            <person name="Han C."/>
            <person name="Yasawong M."/>
            <person name="Rohde M."/>
            <person name="Tindall B."/>
            <person name="Goker M."/>
            <person name="Woyke T."/>
            <person name="Bristow J."/>
            <person name="Eisen J."/>
            <person name="Markowitz V."/>
            <person name="Hugenholtz P."/>
            <person name="Kyrpides N."/>
            <person name="Klenk H."/>
            <person name="Lapidus A."/>
        </authorList>
    </citation>
    <scope>NUCLEOTIDE SEQUENCE [LARGE SCALE GENOMIC DNA]</scope>
    <source>
        <strain evidence="12">DSM 9799 / CCM 4581 / KCTC 23876 / PAT</strain>
    </source>
</reference>
<comment type="subcellular location">
    <subcellularLocation>
        <location evidence="10">Cell inner membrane</location>
    </subcellularLocation>
    <subcellularLocation>
        <location evidence="2">Cell membrane</location>
        <topology evidence="2">Single-pass membrane protein</topology>
    </subcellularLocation>
</comment>
<keyword evidence="10" id="KW-0997">Cell inner membrane</keyword>
<proteinExistence type="inferred from homology"/>
<dbReference type="HOGENOM" id="CLU_099018_4_0_6"/>
<dbReference type="RefSeq" id="WP_013344556.1">
    <property type="nucleotide sequence ID" value="NC_014541.1"/>
</dbReference>
<keyword evidence="8 10" id="KW-1133">Transmembrane helix</keyword>
<keyword evidence="11" id="KW-0969">Cilium</keyword>
<evidence type="ECO:0000256" key="9">
    <source>
        <dbReference type="ARBA" id="ARBA00023136"/>
    </source>
</evidence>
<evidence type="ECO:0000256" key="2">
    <source>
        <dbReference type="ARBA" id="ARBA00004162"/>
    </source>
</evidence>
<evidence type="ECO:0000256" key="6">
    <source>
        <dbReference type="ARBA" id="ARBA00022692"/>
    </source>
</evidence>
<name>E1SUQ9_FERBD</name>
<dbReference type="GO" id="GO:0006935">
    <property type="term" value="P:chemotaxis"/>
    <property type="evidence" value="ECO:0007669"/>
    <property type="project" value="UniProtKB-KW"/>
</dbReference>
<dbReference type="EMBL" id="CP002209">
    <property type="protein sequence ID" value="ADN75250.1"/>
    <property type="molecule type" value="Genomic_DNA"/>
</dbReference>
<dbReference type="GO" id="GO:0071978">
    <property type="term" value="P:bacterial-type flagellum-dependent swarming motility"/>
    <property type="evidence" value="ECO:0007669"/>
    <property type="project" value="TreeGrafter"/>
</dbReference>
<accession>E1SUQ9</accession>
<keyword evidence="11" id="KW-0966">Cell projection</keyword>
<evidence type="ECO:0000313" key="11">
    <source>
        <dbReference type="EMBL" id="ADN75250.1"/>
    </source>
</evidence>
<gene>
    <name evidence="11" type="ordered locus">Fbal_1041</name>
</gene>
<sequence length="173" mass="18859">MADDSLQVDVESVRKKRRLHWMAAIGGGVVLLIAVVFGVMSMIGGGDDPQPTAAGGDSQPLRAGLAQDGALYVPMPRPFLFNLPGPDRTYLVQIKVQLQVRGTDAQNAARKHIPLIEDTLLTTFSAAEADQIRRKEGKDELRTQALLNVQNALQSITGQHQVERVLFTGFVMQ</sequence>
<feature type="transmembrane region" description="Helical" evidence="10">
    <location>
        <begin position="21"/>
        <end position="43"/>
    </location>
</feature>
<keyword evidence="6 10" id="KW-0812">Transmembrane</keyword>
<dbReference type="KEGG" id="fbl:Fbal_1041"/>
<comment type="function">
    <text evidence="1 10">Controls the rotational direction of flagella during chemotaxis.</text>
</comment>
<evidence type="ECO:0000313" key="12">
    <source>
        <dbReference type="Proteomes" id="UP000006683"/>
    </source>
</evidence>
<dbReference type="OrthoDB" id="5829285at2"/>
<evidence type="ECO:0000256" key="10">
    <source>
        <dbReference type="RuleBase" id="RU364125"/>
    </source>
</evidence>
<keyword evidence="9 10" id="KW-0472">Membrane</keyword>
<dbReference type="Pfam" id="PF03748">
    <property type="entry name" value="FliL"/>
    <property type="match status" value="1"/>
</dbReference>
<protein>
    <recommendedName>
        <fullName evidence="10">Flagellar protein FliL</fullName>
    </recommendedName>
</protein>
<evidence type="ECO:0000256" key="3">
    <source>
        <dbReference type="ARBA" id="ARBA00008281"/>
    </source>
</evidence>
<evidence type="ECO:0000256" key="8">
    <source>
        <dbReference type="ARBA" id="ARBA00022989"/>
    </source>
</evidence>
<evidence type="ECO:0000256" key="7">
    <source>
        <dbReference type="ARBA" id="ARBA00022779"/>
    </source>
</evidence>